<reference evidence="2" key="1">
    <citation type="submission" date="2018-11" db="EMBL/GenBank/DDBJ databases">
        <authorList>
            <consortium name="Pathogen Informatics"/>
        </authorList>
    </citation>
    <scope>NUCLEOTIDE SEQUENCE</scope>
</reference>
<dbReference type="EMBL" id="CAAALY010011651">
    <property type="protein sequence ID" value="VEL11382.1"/>
    <property type="molecule type" value="Genomic_DNA"/>
</dbReference>
<feature type="region of interest" description="Disordered" evidence="1">
    <location>
        <begin position="82"/>
        <end position="103"/>
    </location>
</feature>
<organism evidence="2 3">
    <name type="scientific">Protopolystoma xenopodis</name>
    <dbReference type="NCBI Taxonomy" id="117903"/>
    <lineage>
        <taxon>Eukaryota</taxon>
        <taxon>Metazoa</taxon>
        <taxon>Spiralia</taxon>
        <taxon>Lophotrochozoa</taxon>
        <taxon>Platyhelminthes</taxon>
        <taxon>Monogenea</taxon>
        <taxon>Polyopisthocotylea</taxon>
        <taxon>Polystomatidea</taxon>
        <taxon>Polystomatidae</taxon>
        <taxon>Protopolystoma</taxon>
    </lineage>
</organism>
<accession>A0A3S5BNY9</accession>
<evidence type="ECO:0000313" key="3">
    <source>
        <dbReference type="Proteomes" id="UP000784294"/>
    </source>
</evidence>
<sequence>MHFESSLFTRLSDLEAAVQAHDFCSLHRPGTPFTTSFSESHSSSSARGQVALLRISAETTRAVALSAARWLGAFSETHPCTHIPSKGENLTADSEQRGEAADKSGTCVPGCLALSRASDDTESIWVSPEAADAGLATTLAPLARTHVTMTM</sequence>
<comment type="caution">
    <text evidence="2">The sequence shown here is derived from an EMBL/GenBank/DDBJ whole genome shotgun (WGS) entry which is preliminary data.</text>
</comment>
<protein>
    <submittedName>
        <fullName evidence="2">Uncharacterized protein</fullName>
    </submittedName>
</protein>
<evidence type="ECO:0000313" key="2">
    <source>
        <dbReference type="EMBL" id="VEL11382.1"/>
    </source>
</evidence>
<dbReference type="AlphaFoldDB" id="A0A3S5BNY9"/>
<evidence type="ECO:0000256" key="1">
    <source>
        <dbReference type="SAM" id="MobiDB-lite"/>
    </source>
</evidence>
<keyword evidence="3" id="KW-1185">Reference proteome</keyword>
<proteinExistence type="predicted"/>
<dbReference type="Proteomes" id="UP000784294">
    <property type="component" value="Unassembled WGS sequence"/>
</dbReference>
<name>A0A3S5BNY9_9PLAT</name>
<gene>
    <name evidence="2" type="ORF">PXEA_LOCUS4822</name>
</gene>